<feature type="region of interest" description="Disordered" evidence="1">
    <location>
        <begin position="98"/>
        <end position="171"/>
    </location>
</feature>
<dbReference type="EMBL" id="BMAT01011588">
    <property type="protein sequence ID" value="GFR75419.1"/>
    <property type="molecule type" value="Genomic_DNA"/>
</dbReference>
<reference evidence="2 3" key="1">
    <citation type="journal article" date="2021" name="Elife">
        <title>Chloroplast acquisition without the gene transfer in kleptoplastic sea slugs, Plakobranchus ocellatus.</title>
        <authorList>
            <person name="Maeda T."/>
            <person name="Takahashi S."/>
            <person name="Yoshida T."/>
            <person name="Shimamura S."/>
            <person name="Takaki Y."/>
            <person name="Nagai Y."/>
            <person name="Toyoda A."/>
            <person name="Suzuki Y."/>
            <person name="Arimoto A."/>
            <person name="Ishii H."/>
            <person name="Satoh N."/>
            <person name="Nishiyama T."/>
            <person name="Hasebe M."/>
            <person name="Maruyama T."/>
            <person name="Minagawa J."/>
            <person name="Obokata J."/>
            <person name="Shigenobu S."/>
        </authorList>
    </citation>
    <scope>NUCLEOTIDE SEQUENCE [LARGE SCALE GENOMIC DNA]</scope>
</reference>
<feature type="compositionally biased region" description="Basic and acidic residues" evidence="1">
    <location>
        <begin position="107"/>
        <end position="129"/>
    </location>
</feature>
<feature type="compositionally biased region" description="Basic and acidic residues" evidence="1">
    <location>
        <begin position="162"/>
        <end position="171"/>
    </location>
</feature>
<dbReference type="AlphaFoldDB" id="A0AAV4FQF8"/>
<dbReference type="Proteomes" id="UP000762676">
    <property type="component" value="Unassembled WGS sequence"/>
</dbReference>
<proteinExistence type="predicted"/>
<evidence type="ECO:0000256" key="1">
    <source>
        <dbReference type="SAM" id="MobiDB-lite"/>
    </source>
</evidence>
<name>A0AAV4FQF8_9GAST</name>
<accession>A0AAV4FQF8</accession>
<sequence>MLRSDLLEYSPHDKAGLTWIRTPPLRRSAANPGPDGTIYLQDILALLSSIRSCLGRTRASAWSHTRLPNYLPVGLDSGAHTYCVKVTTRSRFRSAEVPDVTGGRRCQGRDGKKDEMRNVSNNGRREKGRNVVSSNRKKDDMRNVVSNNRRKDDMRNVVSNNGRKEEMRNVDVQHSQWRVRARATAISRSVAHE</sequence>
<organism evidence="2 3">
    <name type="scientific">Elysia marginata</name>
    <dbReference type="NCBI Taxonomy" id="1093978"/>
    <lineage>
        <taxon>Eukaryota</taxon>
        <taxon>Metazoa</taxon>
        <taxon>Spiralia</taxon>
        <taxon>Lophotrochozoa</taxon>
        <taxon>Mollusca</taxon>
        <taxon>Gastropoda</taxon>
        <taxon>Heterobranchia</taxon>
        <taxon>Euthyneura</taxon>
        <taxon>Panpulmonata</taxon>
        <taxon>Sacoglossa</taxon>
        <taxon>Placobranchoidea</taxon>
        <taxon>Plakobranchidae</taxon>
        <taxon>Elysia</taxon>
    </lineage>
</organism>
<keyword evidence="3" id="KW-1185">Reference proteome</keyword>
<protein>
    <submittedName>
        <fullName evidence="2">Uncharacterized protein</fullName>
    </submittedName>
</protein>
<comment type="caution">
    <text evidence="2">The sequence shown here is derived from an EMBL/GenBank/DDBJ whole genome shotgun (WGS) entry which is preliminary data.</text>
</comment>
<evidence type="ECO:0000313" key="3">
    <source>
        <dbReference type="Proteomes" id="UP000762676"/>
    </source>
</evidence>
<gene>
    <name evidence="2" type="ORF">ElyMa_005776500</name>
</gene>
<evidence type="ECO:0000313" key="2">
    <source>
        <dbReference type="EMBL" id="GFR75419.1"/>
    </source>
</evidence>